<reference evidence="8" key="1">
    <citation type="journal article" date="2023" name="G3 (Bethesda)">
        <title>Whole genome assembly and annotation of the endangered Caribbean coral Acropora cervicornis.</title>
        <authorList>
            <person name="Selwyn J.D."/>
            <person name="Vollmer S.V."/>
        </authorList>
    </citation>
    <scope>NUCLEOTIDE SEQUENCE</scope>
    <source>
        <strain evidence="8">K2</strain>
    </source>
</reference>
<evidence type="ECO:0000256" key="1">
    <source>
        <dbReference type="ARBA" id="ARBA00004141"/>
    </source>
</evidence>
<evidence type="ECO:0000256" key="4">
    <source>
        <dbReference type="ARBA" id="ARBA00022989"/>
    </source>
</evidence>
<comment type="caution">
    <text evidence="8">The sequence shown here is derived from an EMBL/GenBank/DDBJ whole genome shotgun (WGS) entry which is preliminary data.</text>
</comment>
<feature type="transmembrane region" description="Helical" evidence="7">
    <location>
        <begin position="343"/>
        <end position="362"/>
    </location>
</feature>
<comment type="similarity">
    <text evidence="2">Belongs to the ADIPOR family.</text>
</comment>
<keyword evidence="4 7" id="KW-1133">Transmembrane helix</keyword>
<dbReference type="InterPro" id="IPR004254">
    <property type="entry name" value="AdipoR/HlyIII-related"/>
</dbReference>
<evidence type="ECO:0000313" key="8">
    <source>
        <dbReference type="EMBL" id="KAK2547961.1"/>
    </source>
</evidence>
<dbReference type="PANTHER" id="PTHR20855:SF143">
    <property type="entry name" value="MEMBRANE PROGESTIN RECEPTOR EPSILON"/>
    <property type="match status" value="1"/>
</dbReference>
<dbReference type="GO" id="GO:0046872">
    <property type="term" value="F:metal ion binding"/>
    <property type="evidence" value="ECO:0007669"/>
    <property type="project" value="UniProtKB-KW"/>
</dbReference>
<feature type="transmembrane region" description="Helical" evidence="7">
    <location>
        <begin position="165"/>
        <end position="186"/>
    </location>
</feature>
<feature type="transmembrane region" description="Helical" evidence="7">
    <location>
        <begin position="99"/>
        <end position="117"/>
    </location>
</feature>
<evidence type="ECO:0000256" key="2">
    <source>
        <dbReference type="ARBA" id="ARBA00007018"/>
    </source>
</evidence>
<keyword evidence="9" id="KW-1185">Reference proteome</keyword>
<organism evidence="8 9">
    <name type="scientific">Acropora cervicornis</name>
    <name type="common">Staghorn coral</name>
    <dbReference type="NCBI Taxonomy" id="6130"/>
    <lineage>
        <taxon>Eukaryota</taxon>
        <taxon>Metazoa</taxon>
        <taxon>Cnidaria</taxon>
        <taxon>Anthozoa</taxon>
        <taxon>Hexacorallia</taxon>
        <taxon>Scleractinia</taxon>
        <taxon>Astrocoeniina</taxon>
        <taxon>Acroporidae</taxon>
        <taxon>Acropora</taxon>
    </lineage>
</organism>
<reference evidence="8" key="2">
    <citation type="journal article" date="2023" name="Science">
        <title>Genomic signatures of disease resistance in endangered staghorn corals.</title>
        <authorList>
            <person name="Vollmer S.V."/>
            <person name="Selwyn J.D."/>
            <person name="Despard B.A."/>
            <person name="Roesel C.L."/>
        </authorList>
    </citation>
    <scope>NUCLEOTIDE SEQUENCE</scope>
    <source>
        <strain evidence="8">K2</strain>
    </source>
</reference>
<feature type="transmembrane region" description="Helical" evidence="7">
    <location>
        <begin position="266"/>
        <end position="285"/>
    </location>
</feature>
<dbReference type="PANTHER" id="PTHR20855">
    <property type="entry name" value="ADIPOR/PROGESTIN RECEPTOR-RELATED"/>
    <property type="match status" value="1"/>
</dbReference>
<evidence type="ECO:0000313" key="9">
    <source>
        <dbReference type="Proteomes" id="UP001249851"/>
    </source>
</evidence>
<feature type="transmembrane region" description="Helical" evidence="7">
    <location>
        <begin position="201"/>
        <end position="223"/>
    </location>
</feature>
<feature type="binding site" evidence="6">
    <location>
        <position position="303"/>
    </location>
    <ligand>
        <name>Zn(2+)</name>
        <dbReference type="ChEBI" id="CHEBI:29105"/>
    </ligand>
</feature>
<feature type="transmembrane region" description="Helical" evidence="7">
    <location>
        <begin position="129"/>
        <end position="153"/>
    </location>
</feature>
<name>A0AAD9PRY7_ACRCE</name>
<dbReference type="GO" id="GO:0038023">
    <property type="term" value="F:signaling receptor activity"/>
    <property type="evidence" value="ECO:0007669"/>
    <property type="project" value="TreeGrafter"/>
</dbReference>
<feature type="binding site" evidence="6">
    <location>
        <position position="151"/>
    </location>
    <ligand>
        <name>Zn(2+)</name>
        <dbReference type="ChEBI" id="CHEBI:29105"/>
    </ligand>
</feature>
<dbReference type="AlphaFoldDB" id="A0AAD9PRY7"/>
<comment type="subcellular location">
    <subcellularLocation>
        <location evidence="1">Membrane</location>
        <topology evidence="1">Multi-pass membrane protein</topology>
    </subcellularLocation>
</comment>
<evidence type="ECO:0000256" key="7">
    <source>
        <dbReference type="SAM" id="Phobius"/>
    </source>
</evidence>
<dbReference type="Pfam" id="PF03006">
    <property type="entry name" value="HlyIII"/>
    <property type="match status" value="1"/>
</dbReference>
<accession>A0AAD9PRY7</accession>
<gene>
    <name evidence="8" type="ORF">P5673_031984</name>
</gene>
<evidence type="ECO:0000256" key="6">
    <source>
        <dbReference type="PIRSR" id="PIRSR604254-1"/>
    </source>
</evidence>
<dbReference type="EMBL" id="JARQWQ010000161">
    <property type="protein sequence ID" value="KAK2547961.1"/>
    <property type="molecule type" value="Genomic_DNA"/>
</dbReference>
<sequence length="371" mass="42001">MNRRRSKRKYHLQRDSNLDKDKCKEDGVVVNRGVQKILANGNKNETATTKTKKCAGDLLTYDEMPLFFREPFIMSAYRKCNSSALYCLKSLFRATNETINVWSHALALVVFVLRFAAVFTKHNPWEDSFVYPLFCFALGICIMLAMSVGAHLFNCLSIRARHICFFLDYAAISIYTFTAGQVFYFYSRPVNADWEILNNPSVFLAISAAISFASTFACCHSFAKRNRFDAVVKAATYSSSWVFNTSPYLIMLMLCEPASCSSAASLHYFARHFLFYAGGTLAYAVRIPERLMVGVFDILGHSHHFLHILCCIGASDEFSVLELDMVQRRETLLHRPGPTFTNTILLTSFVVLGNFAVVLLCAKRLNLLNKD</sequence>
<keyword evidence="8" id="KW-0675">Receptor</keyword>
<evidence type="ECO:0000256" key="3">
    <source>
        <dbReference type="ARBA" id="ARBA00022692"/>
    </source>
</evidence>
<keyword evidence="3 7" id="KW-0812">Transmembrane</keyword>
<protein>
    <submittedName>
        <fullName evidence="8">Membrane progestin receptor gamma-A</fullName>
    </submittedName>
</protein>
<keyword evidence="6" id="KW-0479">Metal-binding</keyword>
<dbReference type="Proteomes" id="UP001249851">
    <property type="component" value="Unassembled WGS sequence"/>
</dbReference>
<keyword evidence="5 7" id="KW-0472">Membrane</keyword>
<dbReference type="GO" id="GO:0016020">
    <property type="term" value="C:membrane"/>
    <property type="evidence" value="ECO:0007669"/>
    <property type="project" value="UniProtKB-SubCell"/>
</dbReference>
<feature type="binding site" evidence="6">
    <location>
        <position position="307"/>
    </location>
    <ligand>
        <name>Zn(2+)</name>
        <dbReference type="ChEBI" id="CHEBI:29105"/>
    </ligand>
</feature>
<evidence type="ECO:0000256" key="5">
    <source>
        <dbReference type="ARBA" id="ARBA00023136"/>
    </source>
</evidence>
<keyword evidence="6" id="KW-0862">Zinc</keyword>
<proteinExistence type="inferred from homology"/>